<feature type="region of interest" description="Disordered" evidence="4">
    <location>
        <begin position="121"/>
        <end position="161"/>
    </location>
</feature>
<evidence type="ECO:0000313" key="6">
    <source>
        <dbReference type="Proteomes" id="UP000009877"/>
    </source>
</evidence>
<evidence type="ECO:0000313" key="5">
    <source>
        <dbReference type="EMBL" id="EME36806.1"/>
    </source>
</evidence>
<keyword evidence="2 3" id="KW-0690">Ribosome biogenesis</keyword>
<evidence type="ECO:0000256" key="4">
    <source>
        <dbReference type="SAM" id="MobiDB-lite"/>
    </source>
</evidence>
<dbReference type="InterPro" id="IPR000238">
    <property type="entry name" value="RbfA"/>
</dbReference>
<dbReference type="GO" id="GO:0043024">
    <property type="term" value="F:ribosomal small subunit binding"/>
    <property type="evidence" value="ECO:0007669"/>
    <property type="project" value="TreeGrafter"/>
</dbReference>
<name>M2XCL4_9MICC</name>
<dbReference type="NCBIfam" id="TIGR00082">
    <property type="entry name" value="rbfA"/>
    <property type="match status" value="1"/>
</dbReference>
<dbReference type="InterPro" id="IPR015946">
    <property type="entry name" value="KH_dom-like_a/b"/>
</dbReference>
<gene>
    <name evidence="3" type="primary">rbfA</name>
    <name evidence="5" type="ORF">C884_02413</name>
</gene>
<sequence length="161" mass="17303">MADAQRASRMADRVKVIVAKALERRVKDPRLGFVTVTDARVTNDLQHATVYYTVYGSAEEKADSARALESAKGILRAEVGKNITARLTPTLEFVADEIPEAASNLEDVLRRAKEKDAAVAASAAGATYANGENSYRTDEADDAQSAAAEADDEDPSGTRER</sequence>
<comment type="function">
    <text evidence="3">One of several proteins that assist in the late maturation steps of the functional core of the 30S ribosomal subunit. Associates with free 30S ribosomal subunits (but not with 30S subunits that are part of 70S ribosomes or polysomes). Required for efficient processing of 16S rRNA. May interact with the 5'-terminal helix region of 16S rRNA.</text>
</comment>
<evidence type="ECO:0000256" key="1">
    <source>
        <dbReference type="ARBA" id="ARBA00022490"/>
    </source>
</evidence>
<dbReference type="Pfam" id="PF02033">
    <property type="entry name" value="RBFA"/>
    <property type="match status" value="1"/>
</dbReference>
<dbReference type="STRING" id="71999.KPaMU14_08125"/>
<dbReference type="SUPFAM" id="SSF89919">
    <property type="entry name" value="Ribosome-binding factor A, RbfA"/>
    <property type="match status" value="1"/>
</dbReference>
<evidence type="ECO:0000256" key="2">
    <source>
        <dbReference type="ARBA" id="ARBA00022517"/>
    </source>
</evidence>
<dbReference type="GO" id="GO:0030490">
    <property type="term" value="P:maturation of SSU-rRNA"/>
    <property type="evidence" value="ECO:0007669"/>
    <property type="project" value="UniProtKB-UniRule"/>
</dbReference>
<dbReference type="InterPro" id="IPR023799">
    <property type="entry name" value="RbfA_dom_sf"/>
</dbReference>
<protein>
    <recommendedName>
        <fullName evidence="3">Ribosome-binding factor A</fullName>
    </recommendedName>
</protein>
<dbReference type="PANTHER" id="PTHR33515:SF1">
    <property type="entry name" value="RIBOSOME-BINDING FACTOR A, CHLOROPLASTIC-RELATED"/>
    <property type="match status" value="1"/>
</dbReference>
<dbReference type="PANTHER" id="PTHR33515">
    <property type="entry name" value="RIBOSOME-BINDING FACTOR A, CHLOROPLASTIC-RELATED"/>
    <property type="match status" value="1"/>
</dbReference>
<comment type="similarity">
    <text evidence="3">Belongs to the RbfA family.</text>
</comment>
<evidence type="ECO:0000256" key="3">
    <source>
        <dbReference type="HAMAP-Rule" id="MF_00003"/>
    </source>
</evidence>
<reference evidence="5 6" key="1">
    <citation type="journal article" date="2014" name="Genome Announc.">
        <title>Draft Genome Sequence of Kocuria palustris PEL.</title>
        <authorList>
            <person name="Sharma G."/>
            <person name="Khatri I."/>
            <person name="Subramanian S."/>
        </authorList>
    </citation>
    <scope>NUCLEOTIDE SEQUENCE [LARGE SCALE GENOMIC DNA]</scope>
    <source>
        <strain evidence="5 6">PEL</strain>
    </source>
</reference>
<comment type="caution">
    <text evidence="5">The sequence shown here is derived from an EMBL/GenBank/DDBJ whole genome shotgun (WGS) entry which is preliminary data.</text>
</comment>
<dbReference type="GO" id="GO:0005829">
    <property type="term" value="C:cytosol"/>
    <property type="evidence" value="ECO:0007669"/>
    <property type="project" value="TreeGrafter"/>
</dbReference>
<proteinExistence type="inferred from homology"/>
<dbReference type="AlphaFoldDB" id="M2XCL4"/>
<dbReference type="Gene3D" id="3.30.300.20">
    <property type="match status" value="1"/>
</dbReference>
<dbReference type="EMBL" id="ANHZ02000008">
    <property type="protein sequence ID" value="EME36806.1"/>
    <property type="molecule type" value="Genomic_DNA"/>
</dbReference>
<dbReference type="HAMAP" id="MF_00003">
    <property type="entry name" value="RbfA"/>
    <property type="match status" value="1"/>
</dbReference>
<comment type="subunit">
    <text evidence="3">Monomer. Binds 30S ribosomal subunits, but not 50S ribosomal subunits or 70S ribosomes.</text>
</comment>
<comment type="subcellular location">
    <subcellularLocation>
        <location evidence="3">Cytoplasm</location>
    </subcellularLocation>
</comment>
<organism evidence="5 6">
    <name type="scientific">Kocuria palustris PEL</name>
    <dbReference type="NCBI Taxonomy" id="1236550"/>
    <lineage>
        <taxon>Bacteria</taxon>
        <taxon>Bacillati</taxon>
        <taxon>Actinomycetota</taxon>
        <taxon>Actinomycetes</taxon>
        <taxon>Micrococcales</taxon>
        <taxon>Micrococcaceae</taxon>
        <taxon>Kocuria</taxon>
    </lineage>
</organism>
<keyword evidence="1 3" id="KW-0963">Cytoplasm</keyword>
<dbReference type="RefSeq" id="WP_006214468.1">
    <property type="nucleotide sequence ID" value="NZ_ANHZ02000008.1"/>
</dbReference>
<accession>M2XCL4</accession>
<dbReference type="Proteomes" id="UP000009877">
    <property type="component" value="Unassembled WGS sequence"/>
</dbReference>
<keyword evidence="6" id="KW-1185">Reference proteome</keyword>